<comment type="caution">
    <text evidence="2">The sequence shown here is derived from an EMBL/GenBank/DDBJ whole genome shotgun (WGS) entry which is preliminary data.</text>
</comment>
<protein>
    <submittedName>
        <fullName evidence="2">Uncharacterized protein</fullName>
    </submittedName>
</protein>
<gene>
    <name evidence="2" type="ORF">CFR75_15300</name>
</gene>
<feature type="transmembrane region" description="Helical" evidence="1">
    <location>
        <begin position="50"/>
        <end position="69"/>
    </location>
</feature>
<keyword evidence="1" id="KW-1133">Transmembrane helix</keyword>
<evidence type="ECO:0000313" key="2">
    <source>
        <dbReference type="EMBL" id="PYD55660.1"/>
    </source>
</evidence>
<dbReference type="STRING" id="1220579.GCA_001571345_02040"/>
<organism evidence="2 3">
    <name type="scientific">Komagataeibacter xylinus</name>
    <name type="common">Gluconacetobacter xylinus</name>
    <dbReference type="NCBI Taxonomy" id="28448"/>
    <lineage>
        <taxon>Bacteria</taxon>
        <taxon>Pseudomonadati</taxon>
        <taxon>Pseudomonadota</taxon>
        <taxon>Alphaproteobacteria</taxon>
        <taxon>Acetobacterales</taxon>
        <taxon>Acetobacteraceae</taxon>
        <taxon>Komagataeibacter</taxon>
    </lineage>
</organism>
<name>A0A318PEM6_KOMXY</name>
<proteinExistence type="predicted"/>
<dbReference type="Proteomes" id="UP000248257">
    <property type="component" value="Unassembled WGS sequence"/>
</dbReference>
<evidence type="ECO:0000256" key="1">
    <source>
        <dbReference type="SAM" id="Phobius"/>
    </source>
</evidence>
<keyword evidence="1" id="KW-0472">Membrane</keyword>
<reference evidence="2 3" key="1">
    <citation type="submission" date="2017-07" db="EMBL/GenBank/DDBJ databases">
        <title>A draft genome sequence of Komagataeibacter xylinus LMG 1515.</title>
        <authorList>
            <person name="Skraban J."/>
            <person name="Cleenwerck I."/>
            <person name="Vandamme P."/>
            <person name="Trcek J."/>
        </authorList>
    </citation>
    <scope>NUCLEOTIDE SEQUENCE [LARGE SCALE GENOMIC DNA]</scope>
    <source>
        <strain evidence="2 3">LMG 1515</strain>
    </source>
</reference>
<keyword evidence="3" id="KW-1185">Reference proteome</keyword>
<accession>A0A318PEM6</accession>
<evidence type="ECO:0000313" key="3">
    <source>
        <dbReference type="Proteomes" id="UP000248257"/>
    </source>
</evidence>
<dbReference type="EMBL" id="NKUC01000058">
    <property type="protein sequence ID" value="PYD55660.1"/>
    <property type="molecule type" value="Genomic_DNA"/>
</dbReference>
<sequence>MTTASNTTDTISLCLQTEVYPMTDAKTADPILQEIVGPVFDPARTATRRAISIVTPLMIGQAVLIIAVLNEVPAAARAYESVPGWYRVGLLLIWMLFNLEAGFAILTPDADRRLRAVVCALVLTPAPYMLAQFI</sequence>
<feature type="transmembrane region" description="Helical" evidence="1">
    <location>
        <begin position="89"/>
        <end position="107"/>
    </location>
</feature>
<keyword evidence="1" id="KW-0812">Transmembrane</keyword>
<dbReference type="AlphaFoldDB" id="A0A318PEM6"/>